<dbReference type="RefSeq" id="WP_270896479.1">
    <property type="nucleotide sequence ID" value="NZ_JBHSPF010000036.1"/>
</dbReference>
<dbReference type="Proteomes" id="UP001596143">
    <property type="component" value="Unassembled WGS sequence"/>
</dbReference>
<organism evidence="2 3">
    <name type="scientific">Aliibacillus thermotolerans</name>
    <dbReference type="NCBI Taxonomy" id="1834418"/>
    <lineage>
        <taxon>Bacteria</taxon>
        <taxon>Bacillati</taxon>
        <taxon>Bacillota</taxon>
        <taxon>Bacilli</taxon>
        <taxon>Bacillales</taxon>
        <taxon>Bacillaceae</taxon>
        <taxon>Aliibacillus</taxon>
    </lineage>
</organism>
<feature type="transmembrane region" description="Helical" evidence="1">
    <location>
        <begin position="128"/>
        <end position="148"/>
    </location>
</feature>
<reference evidence="3" key="1">
    <citation type="journal article" date="2019" name="Int. J. Syst. Evol. Microbiol.">
        <title>The Global Catalogue of Microorganisms (GCM) 10K type strain sequencing project: providing services to taxonomists for standard genome sequencing and annotation.</title>
        <authorList>
            <consortium name="The Broad Institute Genomics Platform"/>
            <consortium name="The Broad Institute Genome Sequencing Center for Infectious Disease"/>
            <person name="Wu L."/>
            <person name="Ma J."/>
        </authorList>
    </citation>
    <scope>NUCLEOTIDE SEQUENCE [LARGE SCALE GENOMIC DNA]</scope>
    <source>
        <strain evidence="3">CGMCC 1.15790</strain>
    </source>
</reference>
<name>A0ABW0U6S0_9BACI</name>
<feature type="transmembrane region" description="Helical" evidence="1">
    <location>
        <begin position="51"/>
        <end position="72"/>
    </location>
</feature>
<evidence type="ECO:0000256" key="1">
    <source>
        <dbReference type="SAM" id="Phobius"/>
    </source>
</evidence>
<proteinExistence type="predicted"/>
<sequence length="151" mass="16928">MNELYTILLLIHIVSAIIGLGPGFYLIFVVKPAKNMTELRHSFLIRRKLHVATMIGGTLLLLSGLGMGAIRPSLFSEFWYTGSLILFLVALASGPLVLSPLSKPVKNILNTHTEDKIPSAYYQHSKRLFFVERIASVIFFLIIVLMILKPF</sequence>
<keyword evidence="3" id="KW-1185">Reference proteome</keyword>
<feature type="transmembrane region" description="Helical" evidence="1">
    <location>
        <begin position="78"/>
        <end position="98"/>
    </location>
</feature>
<keyword evidence="1" id="KW-0472">Membrane</keyword>
<dbReference type="InterPro" id="IPR018729">
    <property type="entry name" value="DUF2269_transmembrane"/>
</dbReference>
<accession>A0ABW0U6S0</accession>
<evidence type="ECO:0000313" key="3">
    <source>
        <dbReference type="Proteomes" id="UP001596143"/>
    </source>
</evidence>
<comment type="caution">
    <text evidence="2">The sequence shown here is derived from an EMBL/GenBank/DDBJ whole genome shotgun (WGS) entry which is preliminary data.</text>
</comment>
<evidence type="ECO:0000313" key="2">
    <source>
        <dbReference type="EMBL" id="MFC5628848.1"/>
    </source>
</evidence>
<keyword evidence="1" id="KW-0812">Transmembrane</keyword>
<gene>
    <name evidence="2" type="ORF">ACFPTR_08155</name>
</gene>
<keyword evidence="1" id="KW-1133">Transmembrane helix</keyword>
<feature type="transmembrane region" description="Helical" evidence="1">
    <location>
        <begin position="6"/>
        <end position="30"/>
    </location>
</feature>
<dbReference type="Pfam" id="PF10027">
    <property type="entry name" value="DUF2269"/>
    <property type="match status" value="1"/>
</dbReference>
<dbReference type="EMBL" id="JBHSPF010000036">
    <property type="protein sequence ID" value="MFC5628848.1"/>
    <property type="molecule type" value="Genomic_DNA"/>
</dbReference>
<protein>
    <submittedName>
        <fullName evidence="2">DUF2269 family protein</fullName>
    </submittedName>
</protein>